<evidence type="ECO:0000256" key="1">
    <source>
        <dbReference type="SAM" id="MobiDB-lite"/>
    </source>
</evidence>
<name>W1YQS8_9ZZZZ</name>
<evidence type="ECO:0000313" key="2">
    <source>
        <dbReference type="EMBL" id="ETJ43529.1"/>
    </source>
</evidence>
<feature type="region of interest" description="Disordered" evidence="1">
    <location>
        <begin position="1"/>
        <end position="57"/>
    </location>
</feature>
<proteinExistence type="predicted"/>
<dbReference type="AlphaFoldDB" id="W1YQS8"/>
<reference evidence="2" key="1">
    <citation type="submission" date="2013-12" db="EMBL/GenBank/DDBJ databases">
        <title>A Varibaculum cambriense genome reconstructed from a premature infant gut community with otherwise low bacterial novelty that shifts toward anaerobic metabolism during the third week of life.</title>
        <authorList>
            <person name="Brown C.T."/>
            <person name="Sharon I."/>
            <person name="Thomas B.C."/>
            <person name="Castelle C.J."/>
            <person name="Morowitz M.J."/>
            <person name="Banfield J.F."/>
        </authorList>
    </citation>
    <scope>NUCLEOTIDE SEQUENCE</scope>
</reference>
<feature type="non-terminal residue" evidence="2">
    <location>
        <position position="1"/>
    </location>
</feature>
<dbReference type="EMBL" id="AZMM01002466">
    <property type="protein sequence ID" value="ETJ43529.1"/>
    <property type="molecule type" value="Genomic_DNA"/>
</dbReference>
<gene>
    <name evidence="2" type="ORF">Q604_UNBC02466G0001</name>
</gene>
<comment type="caution">
    <text evidence="2">The sequence shown here is derived from an EMBL/GenBank/DDBJ whole genome shotgun (WGS) entry which is preliminary data.</text>
</comment>
<organism evidence="2">
    <name type="scientific">human gut metagenome</name>
    <dbReference type="NCBI Taxonomy" id="408170"/>
    <lineage>
        <taxon>unclassified sequences</taxon>
        <taxon>metagenomes</taxon>
        <taxon>organismal metagenomes</taxon>
    </lineage>
</organism>
<protein>
    <submittedName>
        <fullName evidence="2">Uncharacterized protein</fullName>
    </submittedName>
</protein>
<feature type="compositionally biased region" description="Polar residues" evidence="1">
    <location>
        <begin position="1"/>
        <end position="14"/>
    </location>
</feature>
<feature type="compositionally biased region" description="Basic and acidic residues" evidence="1">
    <location>
        <begin position="42"/>
        <end position="53"/>
    </location>
</feature>
<sequence>RGSTARRGSTTGSPNLDLIPGSTAGRRGLRRPDLNAPQTVLARHEPAPTIRRDRYSRKQTRFCRNLRDYLSRQGKVRRARTTQP</sequence>
<accession>W1YQS8</accession>